<evidence type="ECO:0000313" key="3">
    <source>
        <dbReference type="EMBL" id="TFV96004.1"/>
    </source>
</evidence>
<gene>
    <name evidence="3" type="ORF">E4S40_07195</name>
</gene>
<dbReference type="PRINTS" id="PR01438">
    <property type="entry name" value="UNVRSLSTRESS"/>
</dbReference>
<comment type="caution">
    <text evidence="3">The sequence shown here is derived from an EMBL/GenBank/DDBJ whole genome shotgun (WGS) entry which is preliminary data.</text>
</comment>
<dbReference type="PANTHER" id="PTHR46268">
    <property type="entry name" value="STRESS RESPONSE PROTEIN NHAX"/>
    <property type="match status" value="1"/>
</dbReference>
<reference evidence="3 4" key="1">
    <citation type="submission" date="2019-03" db="EMBL/GenBank/DDBJ databases">
        <title>Algoriphagus sp. nov, a new strain isolated from root system soil of mangrove plant Kandelia.</title>
        <authorList>
            <person name="Yin Q."/>
            <person name="Wang K."/>
            <person name="Song Z."/>
        </authorList>
    </citation>
    <scope>NUCLEOTIDE SEQUENCE [LARGE SCALE GENOMIC DNA]</scope>
    <source>
        <strain evidence="3 4">XY-J91</strain>
    </source>
</reference>
<accession>A0A4Y9QTT3</accession>
<dbReference type="Proteomes" id="UP000297647">
    <property type="component" value="Unassembled WGS sequence"/>
</dbReference>
<feature type="domain" description="UspA" evidence="2">
    <location>
        <begin position="6"/>
        <end position="145"/>
    </location>
</feature>
<dbReference type="InterPro" id="IPR006016">
    <property type="entry name" value="UspA"/>
</dbReference>
<evidence type="ECO:0000313" key="4">
    <source>
        <dbReference type="Proteomes" id="UP000297647"/>
    </source>
</evidence>
<dbReference type="SUPFAM" id="SSF52402">
    <property type="entry name" value="Adenine nucleotide alpha hydrolases-like"/>
    <property type="match status" value="2"/>
</dbReference>
<keyword evidence="4" id="KW-1185">Reference proteome</keyword>
<dbReference type="AlphaFoldDB" id="A0A4Y9QTT3"/>
<dbReference type="OrthoDB" id="1522603at2"/>
<dbReference type="Pfam" id="PF00582">
    <property type="entry name" value="Usp"/>
    <property type="match status" value="1"/>
</dbReference>
<dbReference type="PANTHER" id="PTHR46268:SF6">
    <property type="entry name" value="UNIVERSAL STRESS PROTEIN UP12"/>
    <property type="match status" value="1"/>
</dbReference>
<dbReference type="EMBL" id="SPSB01000002">
    <property type="protein sequence ID" value="TFV96004.1"/>
    <property type="molecule type" value="Genomic_DNA"/>
</dbReference>
<dbReference type="RefSeq" id="WP_135072661.1">
    <property type="nucleotide sequence ID" value="NZ_SPSB01000002.1"/>
</dbReference>
<dbReference type="Gene3D" id="3.40.50.620">
    <property type="entry name" value="HUPs"/>
    <property type="match status" value="2"/>
</dbReference>
<sequence>MKTGAKILLMTDFSEVAGYATFFAKEIAKKVQGKVEVMHILTTPVDWVNLEKEKEQFYPETLQEIATANAKLFALVGEFEHLGILATSSLVYSYGSETVFEHVINSKPDMVIMGSEGRGSRKPFYMGSYAQKMLRNIKIPLLIVKDAPIRPEIKKIAFLTTLEENQKPVLKKLQTLSSLLGAQIDLIFVNTPYNFYEDQESDERFEDMKDGDSSIQQFLTNAENPENGVMYYAERNHPDILVLAKSEKSGITKFFTPSLTENLVRAHNFPILSICLE</sequence>
<proteinExistence type="inferred from homology"/>
<protein>
    <submittedName>
        <fullName evidence="3">Universal stress protein</fullName>
    </submittedName>
</protein>
<name>A0A4Y9QTT3_9BACT</name>
<dbReference type="InterPro" id="IPR014729">
    <property type="entry name" value="Rossmann-like_a/b/a_fold"/>
</dbReference>
<comment type="similarity">
    <text evidence="1">Belongs to the universal stress protein A family.</text>
</comment>
<organism evidence="3 4">
    <name type="scientific">Algoriphagus kandeliae</name>
    <dbReference type="NCBI Taxonomy" id="2562278"/>
    <lineage>
        <taxon>Bacteria</taxon>
        <taxon>Pseudomonadati</taxon>
        <taxon>Bacteroidota</taxon>
        <taxon>Cytophagia</taxon>
        <taxon>Cytophagales</taxon>
        <taxon>Cyclobacteriaceae</taxon>
        <taxon>Algoriphagus</taxon>
    </lineage>
</organism>
<dbReference type="InterPro" id="IPR006015">
    <property type="entry name" value="Universal_stress_UspA"/>
</dbReference>
<evidence type="ECO:0000256" key="1">
    <source>
        <dbReference type="ARBA" id="ARBA00008791"/>
    </source>
</evidence>
<dbReference type="CDD" id="cd00293">
    <property type="entry name" value="USP-like"/>
    <property type="match status" value="1"/>
</dbReference>
<evidence type="ECO:0000259" key="2">
    <source>
        <dbReference type="Pfam" id="PF00582"/>
    </source>
</evidence>